<evidence type="ECO:0000313" key="3">
    <source>
        <dbReference type="Proteomes" id="UP000198386"/>
    </source>
</evidence>
<feature type="transmembrane region" description="Helical" evidence="1">
    <location>
        <begin position="258"/>
        <end position="277"/>
    </location>
</feature>
<dbReference type="EMBL" id="FZOH01000002">
    <property type="protein sequence ID" value="SNS13065.1"/>
    <property type="molecule type" value="Genomic_DNA"/>
</dbReference>
<keyword evidence="1" id="KW-0472">Membrane</keyword>
<protein>
    <submittedName>
        <fullName evidence="2">Uncharacterized protein</fullName>
    </submittedName>
</protein>
<sequence length="371" mass="40360">MAWREGTLTRAAELEALCAWVQRSNPRSDDEALVLAIRRHLTAAREAARVARLNPHRRFRLFRNGPLIERATSNLDAAEAHLLNLLPPAYVLGQMPCLLRHVQCHLPPTDPRRQEFEAITGRLGIRDPDHPQLRDSVAVTPEAKLRIVDDERRKIVTIVRGASSAALREHVRLRSFRNVVVATTVFMTALAIAVAVTGFLHQTLFPLCFAPEETGIAAVVCPTNQSGPFIPLGGQPQPGIPLRDIDDVTAETARPQDLIVVELVGLTAAAIASAAAIRRMKGSSERYGLPVALAALKLPTGAVTAFLGLLLMRGQFIPGLSALDTSAQILAWALVFGYAQQLFTRLVDQQGQTVLDSVRGADRPQRGPDPA</sequence>
<keyword evidence="3" id="KW-1185">Reference proteome</keyword>
<proteinExistence type="predicted"/>
<evidence type="ECO:0000256" key="1">
    <source>
        <dbReference type="SAM" id="Phobius"/>
    </source>
</evidence>
<feature type="transmembrane region" description="Helical" evidence="1">
    <location>
        <begin position="178"/>
        <end position="200"/>
    </location>
</feature>
<dbReference type="Proteomes" id="UP000198386">
    <property type="component" value="Unassembled WGS sequence"/>
</dbReference>
<name>A0A239BYE0_9ACTN</name>
<gene>
    <name evidence="2" type="ORF">SAMN04488107_1512</name>
</gene>
<organism evidence="2 3">
    <name type="scientific">Geodermatophilus saharensis</name>
    <dbReference type="NCBI Taxonomy" id="1137994"/>
    <lineage>
        <taxon>Bacteria</taxon>
        <taxon>Bacillati</taxon>
        <taxon>Actinomycetota</taxon>
        <taxon>Actinomycetes</taxon>
        <taxon>Geodermatophilales</taxon>
        <taxon>Geodermatophilaceae</taxon>
        <taxon>Geodermatophilus</taxon>
    </lineage>
</organism>
<keyword evidence="1" id="KW-0812">Transmembrane</keyword>
<feature type="transmembrane region" description="Helical" evidence="1">
    <location>
        <begin position="316"/>
        <end position="339"/>
    </location>
</feature>
<reference evidence="3" key="1">
    <citation type="submission" date="2017-06" db="EMBL/GenBank/DDBJ databases">
        <authorList>
            <person name="Varghese N."/>
            <person name="Submissions S."/>
        </authorList>
    </citation>
    <scope>NUCLEOTIDE SEQUENCE [LARGE SCALE GENOMIC DNA]</scope>
    <source>
        <strain evidence="3">DSM 45423</strain>
    </source>
</reference>
<feature type="transmembrane region" description="Helical" evidence="1">
    <location>
        <begin position="289"/>
        <end position="310"/>
    </location>
</feature>
<keyword evidence="1" id="KW-1133">Transmembrane helix</keyword>
<evidence type="ECO:0000313" key="2">
    <source>
        <dbReference type="EMBL" id="SNS13065.1"/>
    </source>
</evidence>
<accession>A0A239BYE0</accession>
<dbReference type="AlphaFoldDB" id="A0A239BYE0"/>